<reference evidence="6" key="1">
    <citation type="submission" date="2019-04" db="EMBL/GenBank/DDBJ databases">
        <title>Friends and foes A comparative genomics studyof 23 Aspergillus species from section Flavi.</title>
        <authorList>
            <consortium name="DOE Joint Genome Institute"/>
            <person name="Kjaerbolling I."/>
            <person name="Vesth T."/>
            <person name="Frisvad J.C."/>
            <person name="Nybo J.L."/>
            <person name="Theobald S."/>
            <person name="Kildgaard S."/>
            <person name="Isbrandt T."/>
            <person name="Kuo A."/>
            <person name="Sato A."/>
            <person name="Lyhne E.K."/>
            <person name="Kogle M.E."/>
            <person name="Wiebenga A."/>
            <person name="Kun R.S."/>
            <person name="Lubbers R.J."/>
            <person name="Makela M.R."/>
            <person name="Barry K."/>
            <person name="Chovatia M."/>
            <person name="Clum A."/>
            <person name="Daum C."/>
            <person name="Haridas S."/>
            <person name="He G."/>
            <person name="LaButti K."/>
            <person name="Lipzen A."/>
            <person name="Mondo S."/>
            <person name="Riley R."/>
            <person name="Salamov A."/>
            <person name="Simmons B.A."/>
            <person name="Magnuson J.K."/>
            <person name="Henrissat B."/>
            <person name="Mortensen U.H."/>
            <person name="Larsen T.O."/>
            <person name="Devries R.P."/>
            <person name="Grigoriev I.V."/>
            <person name="Machida M."/>
            <person name="Baker S.E."/>
            <person name="Andersen M.R."/>
        </authorList>
    </citation>
    <scope>NUCLEOTIDE SEQUENCE [LARGE SCALE GENOMIC DNA]</scope>
    <source>
        <strain evidence="6">IBT 14317</strain>
    </source>
</reference>
<dbReference type="EMBL" id="ML735232">
    <property type="protein sequence ID" value="KAE8393052.1"/>
    <property type="molecule type" value="Genomic_DNA"/>
</dbReference>
<dbReference type="AlphaFoldDB" id="A0A5N7CFV0"/>
<dbReference type="OrthoDB" id="1663137at2759"/>
<proteinExistence type="inferred from homology"/>
<organism evidence="6">
    <name type="scientific">Petromyces alliaceus</name>
    <name type="common">Aspergillus alliaceus</name>
    <dbReference type="NCBI Taxonomy" id="209559"/>
    <lineage>
        <taxon>Eukaryota</taxon>
        <taxon>Fungi</taxon>
        <taxon>Dikarya</taxon>
        <taxon>Ascomycota</taxon>
        <taxon>Pezizomycotina</taxon>
        <taxon>Eurotiomycetes</taxon>
        <taxon>Eurotiomycetidae</taxon>
        <taxon>Eurotiales</taxon>
        <taxon>Aspergillaceae</taxon>
        <taxon>Aspergillus</taxon>
        <taxon>Aspergillus subgen. Circumdati</taxon>
    </lineage>
</organism>
<dbReference type="InterPro" id="IPR001155">
    <property type="entry name" value="OxRdtase_FMN_N"/>
</dbReference>
<evidence type="ECO:0000256" key="4">
    <source>
        <dbReference type="ARBA" id="ARBA00023002"/>
    </source>
</evidence>
<evidence type="ECO:0000256" key="3">
    <source>
        <dbReference type="ARBA" id="ARBA00022643"/>
    </source>
</evidence>
<dbReference type="Gene3D" id="3.20.20.70">
    <property type="entry name" value="Aldolase class I"/>
    <property type="match status" value="1"/>
</dbReference>
<sequence length="346" mass="36718">MVVSQSVRIWRDMLHEKNESLSITEYISNEVDSGSPLGISINVQIDPNHLGDPKDFTIDPSLPEEKMLAAFKAWASVSSLNGTKTVVQLCHPGPQIAFNKGTIAPSAVPMGLGNAVVPRVLNALVFGTPRAMTVAEIKDTVRRFANAPRVVAAAGFAGVELHAAHGYLLTQFLSSRSNIRTDAYGGNATARTRIVVEIIHAIREAVPPSFCVGLKLNSVDVAADVDLEDCVEQLRAITDAGIDFLEVSGGSFEDPMFSTGPGAEVQAEKASTLAREAFFIDFSNSIRTEFPEVPLLLTGGFRSHRGMESALGGGSCDLVGLARPSIMDPLLPIAKDGALESECGGS</sequence>
<dbReference type="InterPro" id="IPR013785">
    <property type="entry name" value="Aldolase_TIM"/>
</dbReference>
<dbReference type="Proteomes" id="UP000326877">
    <property type="component" value="Unassembled WGS sequence"/>
</dbReference>
<evidence type="ECO:0000259" key="5">
    <source>
        <dbReference type="Pfam" id="PF00724"/>
    </source>
</evidence>
<evidence type="ECO:0000313" key="6">
    <source>
        <dbReference type="EMBL" id="KAE8393052.1"/>
    </source>
</evidence>
<keyword evidence="3" id="KW-0288">FMN</keyword>
<gene>
    <name evidence="6" type="ORF">BDV23DRAFT_180930</name>
</gene>
<keyword evidence="2" id="KW-0285">Flavoprotein</keyword>
<dbReference type="PANTHER" id="PTHR43656:SF2">
    <property type="entry name" value="BINDING OXIDOREDUCTASE, PUTATIVE (AFU_ORTHOLOGUE AFUA_2G08260)-RELATED"/>
    <property type="match status" value="1"/>
</dbReference>
<dbReference type="SUPFAM" id="SSF51395">
    <property type="entry name" value="FMN-linked oxidoreductases"/>
    <property type="match status" value="1"/>
</dbReference>
<keyword evidence="4" id="KW-0560">Oxidoreductase</keyword>
<protein>
    <recommendedName>
        <fullName evidence="5">NADH:flavin oxidoreductase/NADH oxidase N-terminal domain-containing protein</fullName>
    </recommendedName>
</protein>
<name>A0A5N7CFV0_PETAA</name>
<dbReference type="GO" id="GO:0016491">
    <property type="term" value="F:oxidoreductase activity"/>
    <property type="evidence" value="ECO:0007669"/>
    <property type="project" value="UniProtKB-KW"/>
</dbReference>
<dbReference type="Pfam" id="PF00724">
    <property type="entry name" value="Oxidored_FMN"/>
    <property type="match status" value="1"/>
</dbReference>
<evidence type="ECO:0000256" key="2">
    <source>
        <dbReference type="ARBA" id="ARBA00022630"/>
    </source>
</evidence>
<dbReference type="PANTHER" id="PTHR43656">
    <property type="entry name" value="BINDING OXIDOREDUCTASE, PUTATIVE (AFU_ORTHOLOGUE AFUA_2G08260)-RELATED"/>
    <property type="match status" value="1"/>
</dbReference>
<feature type="domain" description="NADH:flavin oxidoreductase/NADH oxidase N-terminal" evidence="5">
    <location>
        <begin position="55"/>
        <end position="332"/>
    </location>
</feature>
<accession>A0A5N7CFV0</accession>
<dbReference type="InterPro" id="IPR051799">
    <property type="entry name" value="NADH_flavin_oxidoreductase"/>
</dbReference>
<evidence type="ECO:0000256" key="1">
    <source>
        <dbReference type="ARBA" id="ARBA00005979"/>
    </source>
</evidence>
<comment type="similarity">
    <text evidence="1">Belongs to the NADH:flavin oxidoreductase/NADH oxidase family.</text>
</comment>
<dbReference type="GO" id="GO:0010181">
    <property type="term" value="F:FMN binding"/>
    <property type="evidence" value="ECO:0007669"/>
    <property type="project" value="InterPro"/>
</dbReference>